<evidence type="ECO:0008006" key="5">
    <source>
        <dbReference type="Google" id="ProtNLM"/>
    </source>
</evidence>
<sequence length="349" mass="36802">MGTTSSPLYGTTTSTSGATVSCNAGQYLVAISGQYGDEVTNMTGYCSDNNTVSSTTGSSLTGGCGGGGDTDSCKDTPYFFFSNNGAGFDGVQVSSHDSIDSVQFRHKDGKNMTEQVGGTGGNANAFFACPNGQVITGWSGRQGEWIHEISFNCGTPTSSPQCEYNPQLEDMVRTGQGDECDEGLNGYIKDMNNNIKIDAENYFNTCLYNQQYNAWNSSLSFFENNGAITGWNEYAPQKQSIIPPTAANATNTCCNQSVNLTGAAAKDAIGQVNQTCNQPISGSSSLPPLSTSPQNASQKSLATGGQSPATKTSALSTIFSNIISQDWIYILVTVVLCLILISSLFVAIY</sequence>
<feature type="region of interest" description="Disordered" evidence="1">
    <location>
        <begin position="282"/>
        <end position="309"/>
    </location>
</feature>
<reference evidence="4" key="1">
    <citation type="journal article" date="2018" name="Nat. Microbiol.">
        <title>Leveraging single-cell genomics to expand the fungal tree of life.</title>
        <authorList>
            <person name="Ahrendt S.R."/>
            <person name="Quandt C.A."/>
            <person name="Ciobanu D."/>
            <person name="Clum A."/>
            <person name="Salamov A."/>
            <person name="Andreopoulos B."/>
            <person name="Cheng J.F."/>
            <person name="Woyke T."/>
            <person name="Pelin A."/>
            <person name="Henrissat B."/>
            <person name="Reynolds N.K."/>
            <person name="Benny G.L."/>
            <person name="Smith M.E."/>
            <person name="James T.Y."/>
            <person name="Grigoriev I.V."/>
        </authorList>
    </citation>
    <scope>NUCLEOTIDE SEQUENCE [LARGE SCALE GENOMIC DNA]</scope>
</reference>
<feature type="transmembrane region" description="Helical" evidence="2">
    <location>
        <begin position="327"/>
        <end position="348"/>
    </location>
</feature>
<evidence type="ECO:0000256" key="2">
    <source>
        <dbReference type="SAM" id="Phobius"/>
    </source>
</evidence>
<keyword evidence="4" id="KW-1185">Reference proteome</keyword>
<dbReference type="AlphaFoldDB" id="A0A4P9WNB8"/>
<dbReference type="EMBL" id="KZ993898">
    <property type="protein sequence ID" value="RKO94434.1"/>
    <property type="molecule type" value="Genomic_DNA"/>
</dbReference>
<dbReference type="Proteomes" id="UP000269721">
    <property type="component" value="Unassembled WGS sequence"/>
</dbReference>
<dbReference type="Gene3D" id="2.100.10.30">
    <property type="entry name" value="Jacalin-like lectin domain"/>
    <property type="match status" value="1"/>
</dbReference>
<evidence type="ECO:0000313" key="3">
    <source>
        <dbReference type="EMBL" id="RKO94434.1"/>
    </source>
</evidence>
<keyword evidence="2" id="KW-0472">Membrane</keyword>
<keyword evidence="2" id="KW-0812">Transmembrane</keyword>
<name>A0A4P9WNB8_9FUNG</name>
<proteinExistence type="predicted"/>
<feature type="compositionally biased region" description="Low complexity" evidence="1">
    <location>
        <begin position="282"/>
        <end position="293"/>
    </location>
</feature>
<dbReference type="SUPFAM" id="SSF51101">
    <property type="entry name" value="Mannose-binding lectins"/>
    <property type="match status" value="1"/>
</dbReference>
<protein>
    <recommendedName>
        <fullName evidence="5">Jacalin-type lectin domain-containing protein</fullName>
    </recommendedName>
</protein>
<organism evidence="3 4">
    <name type="scientific">Blyttiomyces helicus</name>
    <dbReference type="NCBI Taxonomy" id="388810"/>
    <lineage>
        <taxon>Eukaryota</taxon>
        <taxon>Fungi</taxon>
        <taxon>Fungi incertae sedis</taxon>
        <taxon>Chytridiomycota</taxon>
        <taxon>Chytridiomycota incertae sedis</taxon>
        <taxon>Chytridiomycetes</taxon>
        <taxon>Chytridiomycetes incertae sedis</taxon>
        <taxon>Blyttiomyces</taxon>
    </lineage>
</organism>
<evidence type="ECO:0000313" key="4">
    <source>
        <dbReference type="Proteomes" id="UP000269721"/>
    </source>
</evidence>
<accession>A0A4P9WNB8</accession>
<gene>
    <name evidence="3" type="ORF">BDK51DRAFT_51565</name>
</gene>
<evidence type="ECO:0000256" key="1">
    <source>
        <dbReference type="SAM" id="MobiDB-lite"/>
    </source>
</evidence>
<dbReference type="InterPro" id="IPR036404">
    <property type="entry name" value="Jacalin-like_lectin_dom_sf"/>
</dbReference>
<keyword evidence="2" id="KW-1133">Transmembrane helix</keyword>
<feature type="compositionally biased region" description="Polar residues" evidence="1">
    <location>
        <begin position="294"/>
        <end position="309"/>
    </location>
</feature>